<sequence length="68" mass="8051">MKLYDTKEKAITEMKRRKTMYIEDTENDFTYMENESSENCIVFADELSKTGDDREGEFHICVAELEVE</sequence>
<dbReference type="Proteomes" id="UP000479531">
    <property type="component" value="Unassembled WGS sequence"/>
</dbReference>
<evidence type="ECO:0000313" key="2">
    <source>
        <dbReference type="Proteomes" id="UP000479531"/>
    </source>
</evidence>
<accession>A0A6L6XKY1</accession>
<dbReference type="RefSeq" id="WP_157351088.1">
    <property type="nucleotide sequence ID" value="NZ_WGGT01000032.1"/>
</dbReference>
<dbReference type="AlphaFoldDB" id="A0A6L6XKY1"/>
<name>A0A6L6XKY1_9FIRM</name>
<gene>
    <name evidence="1" type="ORF">GCK47_17185</name>
</gene>
<proteinExistence type="predicted"/>
<reference evidence="1 2" key="1">
    <citation type="submission" date="2019-10" db="EMBL/GenBank/DDBJ databases">
        <title>Roseburia spp. ameliorate alcoholic fatty liver via restoration of gut barrier function.</title>
        <authorList>
            <person name="Seo B."/>
            <person name="Ko G."/>
        </authorList>
    </citation>
    <scope>NUCLEOTIDE SEQUENCE [LARGE SCALE GENOMIC DNA]</scope>
    <source>
        <strain evidence="1 2">SNUG30017</strain>
    </source>
</reference>
<dbReference type="EMBL" id="WGGT01000032">
    <property type="protein sequence ID" value="MVQ47367.1"/>
    <property type="molecule type" value="Genomic_DNA"/>
</dbReference>
<organism evidence="1 2">
    <name type="scientific">Roseburia intestinalis</name>
    <dbReference type="NCBI Taxonomy" id="166486"/>
    <lineage>
        <taxon>Bacteria</taxon>
        <taxon>Bacillati</taxon>
        <taxon>Bacillota</taxon>
        <taxon>Clostridia</taxon>
        <taxon>Lachnospirales</taxon>
        <taxon>Lachnospiraceae</taxon>
        <taxon>Roseburia</taxon>
    </lineage>
</organism>
<protein>
    <submittedName>
        <fullName evidence="1">Uncharacterized protein</fullName>
    </submittedName>
</protein>
<comment type="caution">
    <text evidence="1">The sequence shown here is derived from an EMBL/GenBank/DDBJ whole genome shotgun (WGS) entry which is preliminary data.</text>
</comment>
<evidence type="ECO:0000313" key="1">
    <source>
        <dbReference type="EMBL" id="MVQ47367.1"/>
    </source>
</evidence>